<feature type="region of interest" description="Disordered" evidence="1">
    <location>
        <begin position="44"/>
        <end position="400"/>
    </location>
</feature>
<evidence type="ECO:0000256" key="2">
    <source>
        <dbReference type="SAM" id="Phobius"/>
    </source>
</evidence>
<evidence type="ECO:0000313" key="5">
    <source>
        <dbReference type="Proteomes" id="UP000285908"/>
    </source>
</evidence>
<feature type="compositionally biased region" description="Basic and acidic residues" evidence="1">
    <location>
        <begin position="383"/>
        <end position="400"/>
    </location>
</feature>
<dbReference type="Pfam" id="PF13717">
    <property type="entry name" value="Zn_ribbon_4"/>
    <property type="match status" value="1"/>
</dbReference>
<feature type="compositionally biased region" description="Pro residues" evidence="1">
    <location>
        <begin position="304"/>
        <end position="320"/>
    </location>
</feature>
<reference evidence="4 5" key="1">
    <citation type="submission" date="2018-11" db="EMBL/GenBank/DDBJ databases">
        <title>Mesobaculum littorinae gen. nov., sp. nov., isolated from Littorina scabra that represents a novel genus of the order Rhodobacteraceae.</title>
        <authorList>
            <person name="Li F."/>
        </authorList>
    </citation>
    <scope>NUCLEOTIDE SEQUENCE [LARGE SCALE GENOMIC DNA]</scope>
    <source>
        <strain evidence="4 5">M0103</strain>
    </source>
</reference>
<dbReference type="RefSeq" id="WP_164870982.1">
    <property type="nucleotide sequence ID" value="NZ_RQXX01000006.1"/>
</dbReference>
<dbReference type="Proteomes" id="UP000285908">
    <property type="component" value="Unassembled WGS sequence"/>
</dbReference>
<dbReference type="NCBIfam" id="TIGR02098">
    <property type="entry name" value="MJ0042_CXXC"/>
    <property type="match status" value="1"/>
</dbReference>
<feature type="compositionally biased region" description="Low complexity" evidence="1">
    <location>
        <begin position="268"/>
        <end position="297"/>
    </location>
</feature>
<sequence>MEQDDGTAMRLICPNCNAQYEVDAALIPEDGRDVQCSDCGHTWFQPKDGPARPAASADVSAGAEASKSRPAPASETGAPPAEWGDTLPETGSGAMAGPASDMSAEGPTGGPSATRRKRDEMALSILREEAQREAAARRREAGSLETQGDLGLNDLPLRDGGGSEAAESALGRARAKADRLNANQTPDTPRQDDEAPRPADPDPFDPADEAPGFGPAAPVPSAPVPSSSVPAASVSSASTSAASPDAGDHAAPAHDWPPQAPEGPDVQAAGPAGDFAPADPTPSDAPGSHAGPSASAPTAETDPSDPPAPSRPVPARPTTPRPGAGAADGSALDDGAPRPLLPAEAPDRHSTDPEAPEEATETGSRRDLLPDIEEINSTLTPSGERRPQADPETDVAGRETRSRRGFRMGFSLIVLIVAALLLVYTYAPLLADRFPGWSEPISLYVTWANGIRTAVEGVLVRAGTFLTALAE</sequence>
<evidence type="ECO:0000256" key="1">
    <source>
        <dbReference type="SAM" id="MobiDB-lite"/>
    </source>
</evidence>
<accession>A0A438AEA8</accession>
<organism evidence="4 5">
    <name type="scientific">Mesobaculum littorinae</name>
    <dbReference type="NCBI Taxonomy" id="2486419"/>
    <lineage>
        <taxon>Bacteria</taxon>
        <taxon>Pseudomonadati</taxon>
        <taxon>Pseudomonadota</taxon>
        <taxon>Alphaproteobacteria</taxon>
        <taxon>Rhodobacterales</taxon>
        <taxon>Roseobacteraceae</taxon>
        <taxon>Mesobaculum</taxon>
    </lineage>
</organism>
<feature type="compositionally biased region" description="Low complexity" evidence="1">
    <location>
        <begin position="224"/>
        <end position="245"/>
    </location>
</feature>
<feature type="compositionally biased region" description="Low complexity" evidence="1">
    <location>
        <begin position="321"/>
        <end position="334"/>
    </location>
</feature>
<feature type="compositionally biased region" description="Basic and acidic residues" evidence="1">
    <location>
        <begin position="117"/>
        <end position="142"/>
    </location>
</feature>
<comment type="caution">
    <text evidence="4">The sequence shown here is derived from an EMBL/GenBank/DDBJ whole genome shotgun (WGS) entry which is preliminary data.</text>
</comment>
<protein>
    <recommendedName>
        <fullName evidence="3">Zinc finger/thioredoxin putative domain-containing protein</fullName>
    </recommendedName>
</protein>
<keyword evidence="5" id="KW-1185">Reference proteome</keyword>
<keyword evidence="2" id="KW-1133">Transmembrane helix</keyword>
<feature type="compositionally biased region" description="Low complexity" evidence="1">
    <location>
        <begin position="51"/>
        <end position="65"/>
    </location>
</feature>
<feature type="compositionally biased region" description="Basic and acidic residues" evidence="1">
    <location>
        <begin position="189"/>
        <end position="200"/>
    </location>
</feature>
<name>A0A438AEA8_9RHOB</name>
<keyword evidence="2" id="KW-0812">Transmembrane</keyword>
<dbReference type="EMBL" id="RQXX01000006">
    <property type="protein sequence ID" value="RVV96998.1"/>
    <property type="molecule type" value="Genomic_DNA"/>
</dbReference>
<dbReference type="InterPro" id="IPR011723">
    <property type="entry name" value="Znf/thioredoxin_put"/>
</dbReference>
<feature type="domain" description="Zinc finger/thioredoxin putative" evidence="3">
    <location>
        <begin position="9"/>
        <end position="44"/>
    </location>
</feature>
<dbReference type="AlphaFoldDB" id="A0A438AEA8"/>
<proteinExistence type="predicted"/>
<evidence type="ECO:0000313" key="4">
    <source>
        <dbReference type="EMBL" id="RVV96998.1"/>
    </source>
</evidence>
<evidence type="ECO:0000259" key="3">
    <source>
        <dbReference type="Pfam" id="PF13717"/>
    </source>
</evidence>
<keyword evidence="2" id="KW-0472">Membrane</keyword>
<gene>
    <name evidence="4" type="ORF">EKE94_15130</name>
</gene>
<feature type="transmembrane region" description="Helical" evidence="2">
    <location>
        <begin position="408"/>
        <end position="427"/>
    </location>
</feature>